<reference evidence="2 3" key="1">
    <citation type="submission" date="2012-05" db="EMBL/GenBank/DDBJ databases">
        <authorList>
            <person name="Hilton J."/>
        </authorList>
    </citation>
    <scope>NUCLEOTIDE SEQUENCE [LARGE SCALE GENOMIC DNA]</scope>
    <source>
        <strain evidence="2 3">HH01</strain>
    </source>
</reference>
<comment type="caution">
    <text evidence="2">The sequence shown here is derived from an EMBL/GenBank/DDBJ whole genome shotgun (WGS) entry which is preliminary data.</text>
</comment>
<reference evidence="3" key="2">
    <citation type="submission" date="2016-01" db="EMBL/GenBank/DDBJ databases">
        <title>Diatom-associated endosymboitic cyanobacterium lacks core nitrogen metabolism enzymes.</title>
        <authorList>
            <person name="Hilton J.A."/>
            <person name="Foster R.A."/>
            <person name="Tripp H.J."/>
            <person name="Carter B.J."/>
            <person name="Zehr J.P."/>
            <person name="Villareal T.A."/>
        </authorList>
    </citation>
    <scope>NUCLEOTIDE SEQUENCE [LARGE SCALE GENOMIC DNA]</scope>
    <source>
        <strain evidence="3">HH01</strain>
    </source>
</reference>
<evidence type="ECO:0000313" key="3">
    <source>
        <dbReference type="Proteomes" id="UP000053051"/>
    </source>
</evidence>
<dbReference type="EMBL" id="CAIY01000062">
    <property type="protein sequence ID" value="CCH67801.1"/>
    <property type="molecule type" value="Genomic_DNA"/>
</dbReference>
<feature type="compositionally biased region" description="Low complexity" evidence="1">
    <location>
        <begin position="89"/>
        <end position="99"/>
    </location>
</feature>
<dbReference type="AlphaFoldDB" id="M1X624"/>
<sequence length="99" mass="10896">MDSDTDADWNLFSASAESEMTMLPSPVHVLCGVMQVRAWISADDTVDQIEEDYTIDVAVSVVSWKPLVYRPRRKTGRKSSKKSGGGRSGTRSTSKNARS</sequence>
<name>M1X624_9NOST</name>
<accession>M1X624</accession>
<evidence type="ECO:0000256" key="1">
    <source>
        <dbReference type="SAM" id="MobiDB-lite"/>
    </source>
</evidence>
<dbReference type="Proteomes" id="UP000053051">
    <property type="component" value="Unassembled WGS sequence"/>
</dbReference>
<protein>
    <submittedName>
        <fullName evidence="2">Uncharacterized protein</fullName>
    </submittedName>
</protein>
<organism evidence="2 3">
    <name type="scientific">Richelia intracellularis HH01</name>
    <dbReference type="NCBI Taxonomy" id="1165094"/>
    <lineage>
        <taxon>Bacteria</taxon>
        <taxon>Bacillati</taxon>
        <taxon>Cyanobacteriota</taxon>
        <taxon>Cyanophyceae</taxon>
        <taxon>Nostocales</taxon>
        <taxon>Nostocaceae</taxon>
        <taxon>Richelia</taxon>
    </lineage>
</organism>
<keyword evidence="3" id="KW-1185">Reference proteome</keyword>
<proteinExistence type="predicted"/>
<feature type="compositionally biased region" description="Basic residues" evidence="1">
    <location>
        <begin position="72"/>
        <end position="81"/>
    </location>
</feature>
<feature type="region of interest" description="Disordered" evidence="1">
    <location>
        <begin position="72"/>
        <end position="99"/>
    </location>
</feature>
<gene>
    <name evidence="2" type="ORF">RINTHH_16460</name>
</gene>
<evidence type="ECO:0000313" key="2">
    <source>
        <dbReference type="EMBL" id="CCH67801.1"/>
    </source>
</evidence>